<dbReference type="Gene3D" id="3.30.710.10">
    <property type="entry name" value="Potassium Channel Kv1.1, Chain A"/>
    <property type="match status" value="1"/>
</dbReference>
<protein>
    <recommendedName>
        <fullName evidence="3">BTB domain-containing protein</fullName>
    </recommendedName>
</protein>
<organism evidence="1 2">
    <name type="scientific">Marasmius tenuissimus</name>
    <dbReference type="NCBI Taxonomy" id="585030"/>
    <lineage>
        <taxon>Eukaryota</taxon>
        <taxon>Fungi</taxon>
        <taxon>Dikarya</taxon>
        <taxon>Basidiomycota</taxon>
        <taxon>Agaricomycotina</taxon>
        <taxon>Agaricomycetes</taxon>
        <taxon>Agaricomycetidae</taxon>
        <taxon>Agaricales</taxon>
        <taxon>Marasmiineae</taxon>
        <taxon>Marasmiaceae</taxon>
        <taxon>Marasmius</taxon>
    </lineage>
</organism>
<evidence type="ECO:0000313" key="2">
    <source>
        <dbReference type="Proteomes" id="UP001437256"/>
    </source>
</evidence>
<evidence type="ECO:0000313" key="1">
    <source>
        <dbReference type="EMBL" id="KAL0060595.1"/>
    </source>
</evidence>
<dbReference type="EMBL" id="JBBXMP010000168">
    <property type="protein sequence ID" value="KAL0060595.1"/>
    <property type="molecule type" value="Genomic_DNA"/>
</dbReference>
<name>A0ABR2ZGW4_9AGAR</name>
<dbReference type="InterPro" id="IPR011333">
    <property type="entry name" value="SKP1/BTB/POZ_sf"/>
</dbReference>
<accession>A0ABR2ZGW4</accession>
<proteinExistence type="predicted"/>
<evidence type="ECO:0008006" key="3">
    <source>
        <dbReference type="Google" id="ProtNLM"/>
    </source>
</evidence>
<comment type="caution">
    <text evidence="1">The sequence shown here is derived from an EMBL/GenBank/DDBJ whole genome shotgun (WGS) entry which is preliminary data.</text>
</comment>
<keyword evidence="2" id="KW-1185">Reference proteome</keyword>
<reference evidence="1 2" key="1">
    <citation type="submission" date="2024-05" db="EMBL/GenBank/DDBJ databases">
        <title>A draft genome resource for the thread blight pathogen Marasmius tenuissimus strain MS-2.</title>
        <authorList>
            <person name="Yulfo-Soto G.E."/>
            <person name="Baruah I.K."/>
            <person name="Amoako-Attah I."/>
            <person name="Bukari Y."/>
            <person name="Meinhardt L.W."/>
            <person name="Bailey B.A."/>
            <person name="Cohen S.P."/>
        </authorList>
    </citation>
    <scope>NUCLEOTIDE SEQUENCE [LARGE SCALE GENOMIC DNA]</scope>
    <source>
        <strain evidence="1 2">MS-2</strain>
    </source>
</reference>
<dbReference type="Proteomes" id="UP001437256">
    <property type="component" value="Unassembled WGS sequence"/>
</dbReference>
<gene>
    <name evidence="1" type="ORF">AAF712_012598</name>
</gene>
<sequence length="342" mass="39229">MSDAPDSPQPGEIVEVLDAPFNHPDADIIVRSTTSNVDFPVIKAFLSFASPVWHGILSIPVSKSSCADEVKGDLHVIPFQEDADTLKILLWLCYPPLPTPPTPKVPSFEAAARVFEAARKYCVEGVERVIMEQLVQTFLETEPLRLFAFSWRFGMQEEMKMAAKNTLRDSLLEREYVEELEWISAGAYHRLQQYHIECGKLASVRAVNMNWLSKDTFVWFECSECSRKEGATWVVTLAENRNKWVYCRWWRRFMTELSEALKKSPSRATVERNLELLDDTLSQAAMNCHICRTRASKDLREFLELLADQVDMVGDTVSQFKLFRIALDVDFVQIQVELNIPK</sequence>